<dbReference type="Pfam" id="PF08585">
    <property type="entry name" value="RMI1_N_C"/>
    <property type="match status" value="1"/>
</dbReference>
<dbReference type="Pfam" id="PF16099">
    <property type="entry name" value="RMI1_C"/>
    <property type="match status" value="1"/>
</dbReference>
<evidence type="ECO:0000256" key="1">
    <source>
        <dbReference type="ARBA" id="ARBA00006395"/>
    </source>
</evidence>
<name>A0ABD2PX96_9PLAT</name>
<dbReference type="InterPro" id="IPR013894">
    <property type="entry name" value="RMI1_OB"/>
</dbReference>
<evidence type="ECO:0000313" key="6">
    <source>
        <dbReference type="Proteomes" id="UP001626550"/>
    </source>
</evidence>
<dbReference type="InterPro" id="IPR042470">
    <property type="entry name" value="RMI1_N_C_sf"/>
</dbReference>
<evidence type="ECO:0000259" key="3">
    <source>
        <dbReference type="Pfam" id="PF08585"/>
    </source>
</evidence>
<dbReference type="PANTHER" id="PTHR14790:SF15">
    <property type="entry name" value="RECQ-MEDIATED GENOME INSTABILITY PROTEIN 1"/>
    <property type="match status" value="1"/>
</dbReference>
<dbReference type="Proteomes" id="UP001626550">
    <property type="component" value="Unassembled WGS sequence"/>
</dbReference>
<organism evidence="5 6">
    <name type="scientific">Cichlidogyrus casuarinus</name>
    <dbReference type="NCBI Taxonomy" id="1844966"/>
    <lineage>
        <taxon>Eukaryota</taxon>
        <taxon>Metazoa</taxon>
        <taxon>Spiralia</taxon>
        <taxon>Lophotrochozoa</taxon>
        <taxon>Platyhelminthes</taxon>
        <taxon>Monogenea</taxon>
        <taxon>Monopisthocotylea</taxon>
        <taxon>Dactylogyridea</taxon>
        <taxon>Ancyrocephalidae</taxon>
        <taxon>Cichlidogyrus</taxon>
    </lineage>
</organism>
<feature type="domain" description="RecQ-mediated genome instability protein 1 C-terminal OB-fold" evidence="4">
    <location>
        <begin position="333"/>
        <end position="453"/>
    </location>
</feature>
<comment type="caution">
    <text evidence="5">The sequence shown here is derived from an EMBL/GenBank/DDBJ whole genome shotgun (WGS) entry which is preliminary data.</text>
</comment>
<dbReference type="InterPro" id="IPR032199">
    <property type="entry name" value="RMI1_C"/>
</dbReference>
<evidence type="ECO:0000256" key="2">
    <source>
        <dbReference type="ARBA" id="ARBA00018987"/>
    </source>
</evidence>
<protein>
    <recommendedName>
        <fullName evidence="2">RecQ-mediated genome instability protein 1</fullName>
    </recommendedName>
</protein>
<evidence type="ECO:0000259" key="4">
    <source>
        <dbReference type="Pfam" id="PF16099"/>
    </source>
</evidence>
<dbReference type="EMBL" id="JBJKFK010002245">
    <property type="protein sequence ID" value="KAL3311412.1"/>
    <property type="molecule type" value="Genomic_DNA"/>
</dbReference>
<dbReference type="PANTHER" id="PTHR14790">
    <property type="entry name" value="RECQ-MEDIATED GENOME INSTABILITY PROTEIN 1 RMI1"/>
    <property type="match status" value="1"/>
</dbReference>
<proteinExistence type="inferred from homology"/>
<comment type="similarity">
    <text evidence="1">Belongs to the RMI1 family.</text>
</comment>
<dbReference type="AlphaFoldDB" id="A0ABD2PX96"/>
<accession>A0ABD2PX96</accession>
<dbReference type="Gene3D" id="2.40.50.770">
    <property type="entry name" value="RecQ-mediated genome instability protein Rmi1, C-terminal domain"/>
    <property type="match status" value="1"/>
</dbReference>
<keyword evidence="6" id="KW-1185">Reference proteome</keyword>
<reference evidence="5 6" key="1">
    <citation type="submission" date="2024-11" db="EMBL/GenBank/DDBJ databases">
        <title>Adaptive evolution of stress response genes in parasites aligns with host niche diversity.</title>
        <authorList>
            <person name="Hahn C."/>
            <person name="Resl P."/>
        </authorList>
    </citation>
    <scope>NUCLEOTIDE SEQUENCE [LARGE SCALE GENOMIC DNA]</scope>
    <source>
        <strain evidence="5">EGGRZ-B1_66</strain>
        <tissue evidence="5">Body</tissue>
    </source>
</reference>
<feature type="domain" description="RecQ mediated genome instability protein 1 OB-fold" evidence="3">
    <location>
        <begin position="3"/>
        <end position="106"/>
    </location>
</feature>
<sequence>MESNLALQVVDVVDQNASLYSQVQKLIGQTLTEEDNQEEKGKSEYYSRNYNPVLYLTDGVRKINVAEFGHNKAPKPSLQIMKSRFKPGTKILLKPPLFLRRSTVLVPGGTFNAALNKPTCLLLLGGLVEEALQDCHPSENIVCELLKKKLQVDELPIEWPVRKPESVKKEELLKKEEPVEMDEDDLILLNTISPPRLDVVQEPPIDLEEQQLLFEQQLMQEDLQMIEQAAETIPSVKPLPKVEPKPAQKRESLTPIHFRDLVQEPPFVVKEEQLQEDLQIINETVENVPPKMKPTVEYKPAQKRVSVTPVPEEFLLCAKQRVIKEEEAQVTNLANIFETITQADLKEGVEFRIRGRYKRNLEKLKIRDEKWTLKAEIADETGSISVALAESLLDQIVGVSAKEFLRRKNESLKMPEDLKRNVESSRERFNSLAGVMHLKFPITDSELPTLSQVDPF</sequence>
<gene>
    <name evidence="5" type="ORF">Ciccas_010009</name>
</gene>
<evidence type="ECO:0000313" key="5">
    <source>
        <dbReference type="EMBL" id="KAL3311412.1"/>
    </source>
</evidence>